<dbReference type="InterPro" id="IPR003615">
    <property type="entry name" value="HNH_nuc"/>
</dbReference>
<dbReference type="InterPro" id="IPR040836">
    <property type="entry name" value="SAVED"/>
</dbReference>
<dbReference type="NCBIfam" id="NF033611">
    <property type="entry name" value="SAVED"/>
    <property type="match status" value="1"/>
</dbReference>
<protein>
    <submittedName>
        <fullName evidence="2">HNH endonuclease</fullName>
    </submittedName>
</protein>
<sequence length="528" mass="57958">MTSHLTDEGLSQKLTALGAAKAGRRLLVVADAFHSQLFTDDPATGAWIEIGLGDIADKSIPLLKPFIRAKKVEWVTVPKLDPRIAPAEHGPSALQTSSDFDAWVKHRDKITMPTGRQADITPKVAREVERLAAWRCQLDGCGDDLSAHYVDGATGNYAYLAHIVAASPDGPRGDKVWSSLLANDVSNIMLLCDKCHRLIDRINPDAYPREVLEEMRERHVSEVKRLLDTLAYPSAQILVVGGNIAGQNVRFDRKAAEEAMWERKLRAASTPHTFSQNAGFLWDTATPNYWETLFESLKTEIPALRGLLNGSSRGGAAPASLAVFPLHNTSVQILSGRLLGESGTAHVFQFHRNEVAGKKGGQWRWPDVPTPAPDKFKVNELRAFREGDAEATLLVYLTCQIPSTELPGHLFDGEDFVLPTLEVTVDAPSHAAISHPMDLELAGKAFDIALQKIQDIWRLQRIHLVAIAPSSTCVRLGQKFQARNHRPVMLYERSPVNAPATFGPFVQTIEIGATEVRRPGTGSVLNLA</sequence>
<gene>
    <name evidence="2" type="ORF">JJB74_08755</name>
</gene>
<accession>A0A934ST31</accession>
<reference evidence="2" key="1">
    <citation type="submission" date="2021-01" db="EMBL/GenBank/DDBJ databases">
        <title>Genome sequence of strain Noviherbaspirillum sp. DKR-6.</title>
        <authorList>
            <person name="Chaudhary D.K."/>
        </authorList>
    </citation>
    <scope>NUCLEOTIDE SEQUENCE</scope>
    <source>
        <strain evidence="2">DKR-6</strain>
    </source>
</reference>
<evidence type="ECO:0000259" key="1">
    <source>
        <dbReference type="Pfam" id="PF18145"/>
    </source>
</evidence>
<keyword evidence="2" id="KW-0255">Endonuclease</keyword>
<keyword evidence="3" id="KW-1185">Reference proteome</keyword>
<dbReference type="RefSeq" id="WP_200591475.1">
    <property type="nucleotide sequence ID" value="NZ_JAEPBG010000003.1"/>
</dbReference>
<feature type="domain" description="SMODS-associated and fused to various effectors" evidence="1">
    <location>
        <begin position="315"/>
        <end position="510"/>
    </location>
</feature>
<dbReference type="AlphaFoldDB" id="A0A934ST31"/>
<evidence type="ECO:0000313" key="3">
    <source>
        <dbReference type="Proteomes" id="UP000622890"/>
    </source>
</evidence>
<dbReference type="EMBL" id="JAEPBG010000003">
    <property type="protein sequence ID" value="MBK4734691.1"/>
    <property type="molecule type" value="Genomic_DNA"/>
</dbReference>
<dbReference type="CDD" id="cd00085">
    <property type="entry name" value="HNHc"/>
    <property type="match status" value="1"/>
</dbReference>
<dbReference type="GO" id="GO:0004519">
    <property type="term" value="F:endonuclease activity"/>
    <property type="evidence" value="ECO:0007669"/>
    <property type="project" value="UniProtKB-KW"/>
</dbReference>
<proteinExistence type="predicted"/>
<organism evidence="2 3">
    <name type="scientific">Noviherbaspirillum pedocola</name>
    <dbReference type="NCBI Taxonomy" id="2801341"/>
    <lineage>
        <taxon>Bacteria</taxon>
        <taxon>Pseudomonadati</taxon>
        <taxon>Pseudomonadota</taxon>
        <taxon>Betaproteobacteria</taxon>
        <taxon>Burkholderiales</taxon>
        <taxon>Oxalobacteraceae</taxon>
        <taxon>Noviherbaspirillum</taxon>
    </lineage>
</organism>
<evidence type="ECO:0000313" key="2">
    <source>
        <dbReference type="EMBL" id="MBK4734691.1"/>
    </source>
</evidence>
<comment type="caution">
    <text evidence="2">The sequence shown here is derived from an EMBL/GenBank/DDBJ whole genome shotgun (WGS) entry which is preliminary data.</text>
</comment>
<keyword evidence="2" id="KW-0540">Nuclease</keyword>
<dbReference type="Pfam" id="PF18145">
    <property type="entry name" value="SAVED"/>
    <property type="match status" value="1"/>
</dbReference>
<name>A0A934ST31_9BURK</name>
<dbReference type="Proteomes" id="UP000622890">
    <property type="component" value="Unassembled WGS sequence"/>
</dbReference>
<keyword evidence="2" id="KW-0378">Hydrolase</keyword>